<protein>
    <submittedName>
        <fullName evidence="2">Uncharacterized protein</fullName>
    </submittedName>
</protein>
<keyword evidence="1" id="KW-1185">Reference proteome</keyword>
<dbReference type="AlphaFoldDB" id="A0A0K0FNM5"/>
<accession>A0A0K0FNM5</accession>
<sequence length="72" mass="8800">MLQFNYWFFNKNFFKEKVRSIVYLPLLLSYKLYNDPLFVHIINNLMVAIFYEGQNNLFSLRHHFSHLGPPFN</sequence>
<reference evidence="1" key="1">
    <citation type="submission" date="2014-07" db="EMBL/GenBank/DDBJ databases">
        <authorList>
            <person name="Martin A.A"/>
            <person name="De Silva N."/>
        </authorList>
    </citation>
    <scope>NUCLEOTIDE SEQUENCE</scope>
</reference>
<dbReference type="WBParaSite" id="SVE_1060500.1">
    <property type="protein sequence ID" value="SVE_1060500.1"/>
    <property type="gene ID" value="SVE_1060500"/>
</dbReference>
<evidence type="ECO:0000313" key="2">
    <source>
        <dbReference type="WBParaSite" id="SVE_1060500.1"/>
    </source>
</evidence>
<dbReference type="Proteomes" id="UP000035680">
    <property type="component" value="Unassembled WGS sequence"/>
</dbReference>
<name>A0A0K0FNM5_STRVS</name>
<reference evidence="2" key="2">
    <citation type="submission" date="2015-08" db="UniProtKB">
        <authorList>
            <consortium name="WormBaseParasite"/>
        </authorList>
    </citation>
    <scope>IDENTIFICATION</scope>
</reference>
<proteinExistence type="predicted"/>
<evidence type="ECO:0000313" key="1">
    <source>
        <dbReference type="Proteomes" id="UP000035680"/>
    </source>
</evidence>
<organism evidence="1 2">
    <name type="scientific">Strongyloides venezuelensis</name>
    <name type="common">Threadworm</name>
    <dbReference type="NCBI Taxonomy" id="75913"/>
    <lineage>
        <taxon>Eukaryota</taxon>
        <taxon>Metazoa</taxon>
        <taxon>Ecdysozoa</taxon>
        <taxon>Nematoda</taxon>
        <taxon>Chromadorea</taxon>
        <taxon>Rhabditida</taxon>
        <taxon>Tylenchina</taxon>
        <taxon>Panagrolaimomorpha</taxon>
        <taxon>Strongyloidoidea</taxon>
        <taxon>Strongyloididae</taxon>
        <taxon>Strongyloides</taxon>
    </lineage>
</organism>